<dbReference type="Pfam" id="PF09570">
    <property type="entry name" value="RE_SinI"/>
    <property type="match status" value="1"/>
</dbReference>
<protein>
    <submittedName>
        <fullName evidence="1">Restriction endonuclease, type II, SinI</fullName>
    </submittedName>
</protein>
<reference evidence="1 2" key="1">
    <citation type="submission" date="2012-06" db="EMBL/GenBank/DDBJ databases">
        <title>Finished chromosome of genome of Chroococcidiopsis thermalis PCC 7203.</title>
        <authorList>
            <consortium name="US DOE Joint Genome Institute"/>
            <person name="Gugger M."/>
            <person name="Coursin T."/>
            <person name="Rippka R."/>
            <person name="Tandeau De Marsac N."/>
            <person name="Huntemann M."/>
            <person name="Wei C.-L."/>
            <person name="Han J."/>
            <person name="Detter J.C."/>
            <person name="Han C."/>
            <person name="Tapia R."/>
            <person name="Davenport K."/>
            <person name="Daligault H."/>
            <person name="Erkkila T."/>
            <person name="Gu W."/>
            <person name="Munk A.C.C."/>
            <person name="Teshima H."/>
            <person name="Xu Y."/>
            <person name="Chain P."/>
            <person name="Chen A."/>
            <person name="Krypides N."/>
            <person name="Mavromatis K."/>
            <person name="Markowitz V."/>
            <person name="Szeto E."/>
            <person name="Ivanova N."/>
            <person name="Mikhailova N."/>
            <person name="Ovchinnikova G."/>
            <person name="Pagani I."/>
            <person name="Pati A."/>
            <person name="Goodwin L."/>
            <person name="Peters L."/>
            <person name="Pitluck S."/>
            <person name="Woyke T."/>
            <person name="Kerfeld C."/>
        </authorList>
    </citation>
    <scope>NUCLEOTIDE SEQUENCE [LARGE SCALE GENOMIC DNA]</scope>
    <source>
        <strain evidence="1 2">PCC 7203</strain>
    </source>
</reference>
<proteinExistence type="predicted"/>
<name>K9U853_CHRTP</name>
<keyword evidence="2" id="KW-1185">Reference proteome</keyword>
<sequence>MSSSIKIPDFDANLIISDAENIATATPEFFWNNPVKTVLSVCCDSPELFPTLKRCNSRLEYISKWLKKYCSSYNNRPSKRTSKKIGTVPDGIIDVIISARLPDLNSDNLNKILSAHRLAMSAENILGSLLEEYLAEKLLSHGWYCAWGETMDKVDFCTKQGDLLQIKNRSNSENSSSSSVRKGTTIRKWHRINARNGVQYWKELNHLIGCSELSEEGFSAFVRKAITENPAALYVENSNYWQLLQD</sequence>
<evidence type="ECO:0000313" key="1">
    <source>
        <dbReference type="EMBL" id="AFY90778.1"/>
    </source>
</evidence>
<dbReference type="HOGENOM" id="CLU_098563_0_0_3"/>
<dbReference type="GO" id="GO:0009036">
    <property type="term" value="F:type II site-specific deoxyribonuclease activity"/>
    <property type="evidence" value="ECO:0007669"/>
    <property type="project" value="InterPro"/>
</dbReference>
<dbReference type="RefSeq" id="WP_015157316.1">
    <property type="nucleotide sequence ID" value="NC_019695.1"/>
</dbReference>
<keyword evidence="1" id="KW-0378">Hydrolase</keyword>
<accession>K9U853</accession>
<keyword evidence="1" id="KW-0540">Nuclease</keyword>
<dbReference type="EMBL" id="CP003597">
    <property type="protein sequence ID" value="AFY90778.1"/>
    <property type="molecule type" value="Genomic_DNA"/>
</dbReference>
<gene>
    <name evidence="1" type="ORF">Chro_5415</name>
</gene>
<evidence type="ECO:0000313" key="2">
    <source>
        <dbReference type="Proteomes" id="UP000010384"/>
    </source>
</evidence>
<dbReference type="GO" id="GO:0003677">
    <property type="term" value="F:DNA binding"/>
    <property type="evidence" value="ECO:0007669"/>
    <property type="project" value="InterPro"/>
</dbReference>
<dbReference type="AlphaFoldDB" id="K9U853"/>
<dbReference type="REBASE" id="57837">
    <property type="entry name" value="Cth7203ORF5416P"/>
</dbReference>
<dbReference type="eggNOG" id="ENOG502Z856">
    <property type="taxonomic scope" value="Bacteria"/>
</dbReference>
<dbReference type="GO" id="GO:0009307">
    <property type="term" value="P:DNA restriction-modification system"/>
    <property type="evidence" value="ECO:0007669"/>
    <property type="project" value="InterPro"/>
</dbReference>
<organism evidence="1 2">
    <name type="scientific">Chroococcidiopsis thermalis (strain PCC 7203)</name>
    <dbReference type="NCBI Taxonomy" id="251229"/>
    <lineage>
        <taxon>Bacteria</taxon>
        <taxon>Bacillati</taxon>
        <taxon>Cyanobacteriota</taxon>
        <taxon>Cyanophyceae</taxon>
        <taxon>Chroococcidiopsidales</taxon>
        <taxon>Chroococcidiopsidaceae</taxon>
        <taxon>Chroococcidiopsis</taxon>
    </lineage>
</organism>
<dbReference type="KEGG" id="cthe:Chro_5415"/>
<dbReference type="InterPro" id="IPR019070">
    <property type="entry name" value="Restrct_endonuc_II_SinI"/>
</dbReference>
<dbReference type="Proteomes" id="UP000010384">
    <property type="component" value="Chromosome"/>
</dbReference>
<dbReference type="InParanoid" id="K9U853"/>
<keyword evidence="1" id="KW-0255">Endonuclease</keyword>